<organism evidence="2 3">
    <name type="scientific">Mycena belliarum</name>
    <dbReference type="NCBI Taxonomy" id="1033014"/>
    <lineage>
        <taxon>Eukaryota</taxon>
        <taxon>Fungi</taxon>
        <taxon>Dikarya</taxon>
        <taxon>Basidiomycota</taxon>
        <taxon>Agaricomycotina</taxon>
        <taxon>Agaricomycetes</taxon>
        <taxon>Agaricomycetidae</taxon>
        <taxon>Agaricales</taxon>
        <taxon>Marasmiineae</taxon>
        <taxon>Mycenaceae</taxon>
        <taxon>Mycena</taxon>
    </lineage>
</organism>
<sequence>MATTHWVRSYVSSTATDGLRPSYRKDGGTHLVTLNGAAPLSKMPPPATERRSVRLYNGQFMDHEWAVYPDWESDRLAARAYVPAQHGVWAQQTHRDWAFQWNAQLEVPNYAPYRLLPAQREDLRATLTEALDWSSQIGRVYPAYFIFRPRGAVHNMAAHFPTRDDLNAFVWDVRREVLAAYGYISAVLARDSGWRSRAWYGTFVTDVDRLGLLTGPKRGILLRPAELSEARVRTLLDHGVPVHYHWPDGTPPSDIDVGYAPAALGAVDFDAERKAQADAALRERKRERNARRAEATATGVRKGKKRWYTQAHAGARLVSTTAGIAKNLLKEHPGDDSRSTPEGDVTVVQLWLERDDDSGDSDGEGLPLFPWEEPELRHADDGADELLEQQLVTGAPEKRASPVPGPEDRRDDTPLGDVTAAAASGGAPVAVTAAREERRGRSPAAAPLPGSSRRRRSDSGDRQGDEGWSPKVRRSDEGWTTWRRHSADARRSRSRGSSHVWPVRPRTPTPPIAQDEAAEATDTATEYEKSEATTTSALRELLSNTSAVELVSQLDEQSARDVLAALMAKAGGEVTPSEAGASGATTAPRDVPASPAKGTRPVPVVKPPRPQPDRSLLSRVSVELGERLASAVDETCLSTRMGEAGYERAAAAQREVAAAWIRRVMDWNGVPVTATPPVYRGSTNGAPPAEGPAVGMRLSWDSRTAMRVLLWTAEDGRLSMTDVLNRCYTLGCPLHMWTPFFTQEPGRRPPLYRIIPALPHEPDADLTREAIEQYERNVVEVFNRPHSRAAMHRGGLLWRIAMEWAPRTLVEELWQPVDPAVGPIQSDPAYGWTYTLTRNEEDALLGVTRRSGQIWPPLEFWERYARWHGQWTEGNESWFVQRVRDMRGQGRTFQARNKQKWRSGLHLLSEVMMADPTTAGRAAEADDVLGTVESEFPLAFEGVDLTRV</sequence>
<feature type="compositionally biased region" description="Basic and acidic residues" evidence="1">
    <location>
        <begin position="396"/>
        <end position="413"/>
    </location>
</feature>
<gene>
    <name evidence="2" type="ORF">B0H15DRAFT_958578</name>
</gene>
<evidence type="ECO:0000313" key="2">
    <source>
        <dbReference type="EMBL" id="KAJ7065090.1"/>
    </source>
</evidence>
<feature type="region of interest" description="Disordered" evidence="1">
    <location>
        <begin position="391"/>
        <end position="527"/>
    </location>
</feature>
<name>A0AAD6TKA8_9AGAR</name>
<proteinExistence type="predicted"/>
<feature type="region of interest" description="Disordered" evidence="1">
    <location>
        <begin position="572"/>
        <end position="614"/>
    </location>
</feature>
<keyword evidence="3" id="KW-1185">Reference proteome</keyword>
<feature type="compositionally biased region" description="Basic and acidic residues" evidence="1">
    <location>
        <begin position="278"/>
        <end position="294"/>
    </location>
</feature>
<protein>
    <submittedName>
        <fullName evidence="2">Uncharacterized protein</fullName>
    </submittedName>
</protein>
<dbReference type="AlphaFoldDB" id="A0AAD6TKA8"/>
<accession>A0AAD6TKA8</accession>
<dbReference type="EMBL" id="JARJCN010000185">
    <property type="protein sequence ID" value="KAJ7065090.1"/>
    <property type="molecule type" value="Genomic_DNA"/>
</dbReference>
<evidence type="ECO:0000256" key="1">
    <source>
        <dbReference type="SAM" id="MobiDB-lite"/>
    </source>
</evidence>
<dbReference type="Proteomes" id="UP001222325">
    <property type="component" value="Unassembled WGS sequence"/>
</dbReference>
<feature type="compositionally biased region" description="Low complexity" evidence="1">
    <location>
        <begin position="442"/>
        <end position="451"/>
    </location>
</feature>
<reference evidence="2" key="1">
    <citation type="submission" date="2023-03" db="EMBL/GenBank/DDBJ databases">
        <title>Massive genome expansion in bonnet fungi (Mycena s.s.) driven by repeated elements and novel gene families across ecological guilds.</title>
        <authorList>
            <consortium name="Lawrence Berkeley National Laboratory"/>
            <person name="Harder C.B."/>
            <person name="Miyauchi S."/>
            <person name="Viragh M."/>
            <person name="Kuo A."/>
            <person name="Thoen E."/>
            <person name="Andreopoulos B."/>
            <person name="Lu D."/>
            <person name="Skrede I."/>
            <person name="Drula E."/>
            <person name="Henrissat B."/>
            <person name="Morin E."/>
            <person name="Kohler A."/>
            <person name="Barry K."/>
            <person name="LaButti K."/>
            <person name="Morin E."/>
            <person name="Salamov A."/>
            <person name="Lipzen A."/>
            <person name="Mereny Z."/>
            <person name="Hegedus B."/>
            <person name="Baldrian P."/>
            <person name="Stursova M."/>
            <person name="Weitz H."/>
            <person name="Taylor A."/>
            <person name="Grigoriev I.V."/>
            <person name="Nagy L.G."/>
            <person name="Martin F."/>
            <person name="Kauserud H."/>
        </authorList>
    </citation>
    <scope>NUCLEOTIDE SEQUENCE</scope>
    <source>
        <strain evidence="2">CBHHK173m</strain>
    </source>
</reference>
<evidence type="ECO:0000313" key="3">
    <source>
        <dbReference type="Proteomes" id="UP001222325"/>
    </source>
</evidence>
<feature type="region of interest" description="Disordered" evidence="1">
    <location>
        <begin position="278"/>
        <end position="306"/>
    </location>
</feature>
<comment type="caution">
    <text evidence="2">The sequence shown here is derived from an EMBL/GenBank/DDBJ whole genome shotgun (WGS) entry which is preliminary data.</text>
</comment>
<feature type="compositionally biased region" description="Low complexity" evidence="1">
    <location>
        <begin position="418"/>
        <end position="433"/>
    </location>
</feature>
<feature type="compositionally biased region" description="Low complexity" evidence="1">
    <location>
        <begin position="495"/>
        <end position="504"/>
    </location>
</feature>